<dbReference type="RefSeq" id="WP_163241160.1">
    <property type="nucleotide sequence ID" value="NZ_CP082780.1"/>
</dbReference>
<accession>A0A7W1X2Z7</accession>
<reference evidence="2 3" key="1">
    <citation type="submission" date="2020-07" db="EMBL/GenBank/DDBJ databases">
        <authorList>
            <person name="Feng H."/>
        </authorList>
    </citation>
    <scope>NUCLEOTIDE SEQUENCE [LARGE SCALE GENOMIC DNA]</scope>
    <source>
        <strain evidence="3">s-12</strain>
    </source>
</reference>
<organism evidence="2 3">
    <name type="scientific">Bacillus aquiflavi</name>
    <dbReference type="NCBI Taxonomy" id="2672567"/>
    <lineage>
        <taxon>Bacteria</taxon>
        <taxon>Bacillati</taxon>
        <taxon>Bacillota</taxon>
        <taxon>Bacilli</taxon>
        <taxon>Bacillales</taxon>
        <taxon>Bacillaceae</taxon>
        <taxon>Bacillus</taxon>
    </lineage>
</organism>
<protein>
    <recommendedName>
        <fullName evidence="4">YfhD family protein</fullName>
    </recommendedName>
</protein>
<feature type="compositionally biased region" description="Low complexity" evidence="1">
    <location>
        <begin position="8"/>
        <end position="18"/>
    </location>
</feature>
<dbReference type="Proteomes" id="UP000570010">
    <property type="component" value="Unassembled WGS sequence"/>
</dbReference>
<sequence length="49" mass="5818">MGKKKSGNANAQRNNNAKQKNEFPKISTFAQMEEVRMEERKYDQDRIEE</sequence>
<comment type="caution">
    <text evidence="2">The sequence shown here is derived from an EMBL/GenBank/DDBJ whole genome shotgun (WGS) entry which is preliminary data.</text>
</comment>
<evidence type="ECO:0000256" key="1">
    <source>
        <dbReference type="SAM" id="MobiDB-lite"/>
    </source>
</evidence>
<proteinExistence type="predicted"/>
<evidence type="ECO:0000313" key="2">
    <source>
        <dbReference type="EMBL" id="MBA4536713.1"/>
    </source>
</evidence>
<evidence type="ECO:0008006" key="4">
    <source>
        <dbReference type="Google" id="ProtNLM"/>
    </source>
</evidence>
<dbReference type="AlphaFoldDB" id="A0A7W1X2Z7"/>
<dbReference type="EMBL" id="JACEIO010000010">
    <property type="protein sequence ID" value="MBA4536713.1"/>
    <property type="molecule type" value="Genomic_DNA"/>
</dbReference>
<gene>
    <name evidence="2" type="ORF">H1Z61_06025</name>
</gene>
<evidence type="ECO:0000313" key="3">
    <source>
        <dbReference type="Proteomes" id="UP000570010"/>
    </source>
</evidence>
<name>A0A7W1X2Z7_9BACI</name>
<feature type="region of interest" description="Disordered" evidence="1">
    <location>
        <begin position="1"/>
        <end position="31"/>
    </location>
</feature>